<dbReference type="GO" id="GO:0006446">
    <property type="term" value="P:regulation of translational initiation"/>
    <property type="evidence" value="ECO:0007669"/>
    <property type="project" value="TreeGrafter"/>
</dbReference>
<dbReference type="Gene3D" id="3.10.110.10">
    <property type="entry name" value="Ubiquitin Conjugating Enzyme"/>
    <property type="match status" value="1"/>
</dbReference>
<name>A0A9N8H3V6_9STRA</name>
<evidence type="ECO:0000256" key="6">
    <source>
        <dbReference type="ARBA" id="ARBA00023016"/>
    </source>
</evidence>
<dbReference type="SUPFAM" id="SSF54211">
    <property type="entry name" value="Ribosomal protein S5 domain 2-like"/>
    <property type="match status" value="1"/>
</dbReference>
<organism evidence="9 10">
    <name type="scientific">Seminavis robusta</name>
    <dbReference type="NCBI Taxonomy" id="568900"/>
    <lineage>
        <taxon>Eukaryota</taxon>
        <taxon>Sar</taxon>
        <taxon>Stramenopiles</taxon>
        <taxon>Ochrophyta</taxon>
        <taxon>Bacillariophyta</taxon>
        <taxon>Bacillariophyceae</taxon>
        <taxon>Bacillariophycidae</taxon>
        <taxon>Naviculales</taxon>
        <taxon>Naviculaceae</taxon>
        <taxon>Seminavis</taxon>
    </lineage>
</organism>
<dbReference type="Pfam" id="PF05773">
    <property type="entry name" value="RWD"/>
    <property type="match status" value="1"/>
</dbReference>
<evidence type="ECO:0000256" key="7">
    <source>
        <dbReference type="SAM" id="MobiDB-lite"/>
    </source>
</evidence>
<dbReference type="Proteomes" id="UP001153069">
    <property type="component" value="Unassembled WGS sequence"/>
</dbReference>
<dbReference type="AlphaFoldDB" id="A0A9N8H3V6"/>
<accession>A0A9N8H3V6</accession>
<comment type="similarity">
    <text evidence="2">Belongs to the IMPACT family.</text>
</comment>
<comment type="subcellular location">
    <subcellularLocation>
        <location evidence="1">Cytoplasm</location>
    </subcellularLocation>
</comment>
<evidence type="ECO:0000313" key="9">
    <source>
        <dbReference type="EMBL" id="CAB9501008.1"/>
    </source>
</evidence>
<dbReference type="SUPFAM" id="SSF54495">
    <property type="entry name" value="UBC-like"/>
    <property type="match status" value="1"/>
</dbReference>
<dbReference type="Pfam" id="PF01205">
    <property type="entry name" value="Impact_N"/>
    <property type="match status" value="1"/>
</dbReference>
<feature type="compositionally biased region" description="Acidic residues" evidence="7">
    <location>
        <begin position="1"/>
        <end position="15"/>
    </location>
</feature>
<proteinExistence type="inferred from homology"/>
<dbReference type="InterPro" id="IPR036956">
    <property type="entry name" value="Impact_N_sf"/>
</dbReference>
<evidence type="ECO:0000256" key="1">
    <source>
        <dbReference type="ARBA" id="ARBA00004496"/>
    </source>
</evidence>
<dbReference type="InterPro" id="IPR006575">
    <property type="entry name" value="RWD_dom"/>
</dbReference>
<reference evidence="9" key="1">
    <citation type="submission" date="2020-06" db="EMBL/GenBank/DDBJ databases">
        <authorList>
            <consortium name="Plant Systems Biology data submission"/>
        </authorList>
    </citation>
    <scope>NUCLEOTIDE SEQUENCE</scope>
    <source>
        <strain evidence="9">D6</strain>
    </source>
</reference>
<comment type="caution">
    <text evidence="9">The sequence shown here is derived from an EMBL/GenBank/DDBJ whole genome shotgun (WGS) entry which is preliminary data.</text>
</comment>
<evidence type="ECO:0000256" key="5">
    <source>
        <dbReference type="ARBA" id="ARBA00022845"/>
    </source>
</evidence>
<sequence length="315" mass="35015">MGSDANADDDDDGDDGERREEELEALFAVYGDKLVLGDLNDDELSKHRNGPWKIRVANKVTLELLLPVHYPSREAPTPRIHAPYHILNATDARAMQQELIDMYSPDTEVAILWAEHCRTALQLDDEQFELDVETEVENEEENPPNNSAAAEGTRAFYPSSAKFGQTIRRFDTSTVLNDKNQRTIFHGAPFHPPKSGPAELFIAHVASVESMAHVEWVLAELLFNDKKVAKASHNMMAYRFVEASTGCEVSDNDDDGEKGSGAKLAALLDLSNANNVIVVVSRWYGGVHLGPARFKYIASTARDVLEEHGFLPKKK</sequence>
<keyword evidence="3" id="KW-0963">Cytoplasm</keyword>
<keyword evidence="6" id="KW-0346">Stress response</keyword>
<dbReference type="InterPro" id="IPR016135">
    <property type="entry name" value="UBQ-conjugating_enzyme/RWD"/>
</dbReference>
<evidence type="ECO:0000256" key="4">
    <source>
        <dbReference type="ARBA" id="ARBA00022491"/>
    </source>
</evidence>
<dbReference type="EMBL" id="CAICTM010000096">
    <property type="protein sequence ID" value="CAB9501008.1"/>
    <property type="molecule type" value="Genomic_DNA"/>
</dbReference>
<keyword evidence="10" id="KW-1185">Reference proteome</keyword>
<dbReference type="PANTHER" id="PTHR16301">
    <property type="entry name" value="IMPACT-RELATED"/>
    <property type="match status" value="1"/>
</dbReference>
<evidence type="ECO:0000256" key="3">
    <source>
        <dbReference type="ARBA" id="ARBA00022490"/>
    </source>
</evidence>
<dbReference type="InterPro" id="IPR001498">
    <property type="entry name" value="Impact_N"/>
</dbReference>
<dbReference type="GO" id="GO:0140469">
    <property type="term" value="P:GCN2-mediated signaling"/>
    <property type="evidence" value="ECO:0007669"/>
    <property type="project" value="TreeGrafter"/>
</dbReference>
<protein>
    <submittedName>
        <fullName evidence="9">Protein IMPACT</fullName>
    </submittedName>
</protein>
<dbReference type="OrthoDB" id="69641at2759"/>
<feature type="domain" description="RWD" evidence="8">
    <location>
        <begin position="21"/>
        <end position="126"/>
    </location>
</feature>
<dbReference type="InterPro" id="IPR023582">
    <property type="entry name" value="Impact"/>
</dbReference>
<gene>
    <name evidence="9" type="ORF">SEMRO_97_G050170.1</name>
</gene>
<keyword evidence="5" id="KW-0810">Translation regulation</keyword>
<dbReference type="GO" id="GO:0005737">
    <property type="term" value="C:cytoplasm"/>
    <property type="evidence" value="ECO:0007669"/>
    <property type="project" value="UniProtKB-SubCell"/>
</dbReference>
<dbReference type="InterPro" id="IPR020568">
    <property type="entry name" value="Ribosomal_Su5_D2-typ_SF"/>
</dbReference>
<evidence type="ECO:0000259" key="8">
    <source>
        <dbReference type="PROSITE" id="PS50908"/>
    </source>
</evidence>
<dbReference type="PANTHER" id="PTHR16301:SF25">
    <property type="entry name" value="PROTEIN IMPACT"/>
    <property type="match status" value="1"/>
</dbReference>
<keyword evidence="4" id="KW-0678">Repressor</keyword>
<dbReference type="PROSITE" id="PS50908">
    <property type="entry name" value="RWD"/>
    <property type="match status" value="1"/>
</dbReference>
<evidence type="ECO:0000313" key="10">
    <source>
        <dbReference type="Proteomes" id="UP001153069"/>
    </source>
</evidence>
<feature type="region of interest" description="Disordered" evidence="7">
    <location>
        <begin position="1"/>
        <end position="21"/>
    </location>
</feature>
<dbReference type="Gene3D" id="3.30.230.30">
    <property type="entry name" value="Impact, N-terminal domain"/>
    <property type="match status" value="1"/>
</dbReference>
<evidence type="ECO:0000256" key="2">
    <source>
        <dbReference type="ARBA" id="ARBA00007665"/>
    </source>
</evidence>